<evidence type="ECO:0000313" key="10">
    <source>
        <dbReference type="EMBL" id="EDO17548.1"/>
    </source>
</evidence>
<dbReference type="InterPro" id="IPR045263">
    <property type="entry name" value="GLUT"/>
</dbReference>
<evidence type="ECO:0000313" key="11">
    <source>
        <dbReference type="Proteomes" id="UP000000267"/>
    </source>
</evidence>
<name>A7TJK5_VANPO</name>
<dbReference type="PANTHER" id="PTHR23503">
    <property type="entry name" value="SOLUTE CARRIER FAMILY 2"/>
    <property type="match status" value="1"/>
</dbReference>
<dbReference type="Gene3D" id="1.20.1250.20">
    <property type="entry name" value="MFS general substrate transporter like domains"/>
    <property type="match status" value="1"/>
</dbReference>
<protein>
    <recommendedName>
        <fullName evidence="9">Major facilitator superfamily (MFS) profile domain-containing protein</fullName>
    </recommendedName>
</protein>
<dbReference type="PROSITE" id="PS50850">
    <property type="entry name" value="MFS"/>
    <property type="match status" value="1"/>
</dbReference>
<proteinExistence type="inferred from homology"/>
<keyword evidence="4 8" id="KW-0812">Transmembrane</keyword>
<gene>
    <name evidence="10" type="ORF">Kpol_534p27</name>
</gene>
<feature type="transmembrane region" description="Helical" evidence="8">
    <location>
        <begin position="94"/>
        <end position="112"/>
    </location>
</feature>
<evidence type="ECO:0000256" key="1">
    <source>
        <dbReference type="ARBA" id="ARBA00004141"/>
    </source>
</evidence>
<feature type="transmembrane region" description="Helical" evidence="8">
    <location>
        <begin position="374"/>
        <end position="392"/>
    </location>
</feature>
<keyword evidence="6 8" id="KW-0472">Membrane</keyword>
<dbReference type="GO" id="GO:0000329">
    <property type="term" value="C:fungal-type vacuole membrane"/>
    <property type="evidence" value="ECO:0007669"/>
    <property type="project" value="EnsemblFungi"/>
</dbReference>
<feature type="transmembrane region" description="Helical" evidence="8">
    <location>
        <begin position="188"/>
        <end position="206"/>
    </location>
</feature>
<organism evidence="11">
    <name type="scientific">Vanderwaltozyma polyspora (strain ATCC 22028 / DSM 70294 / BCRC 21397 / CBS 2163 / NBRC 10782 / NRRL Y-8283 / UCD 57-17)</name>
    <name type="common">Kluyveromyces polysporus</name>
    <dbReference type="NCBI Taxonomy" id="436907"/>
    <lineage>
        <taxon>Eukaryota</taxon>
        <taxon>Fungi</taxon>
        <taxon>Dikarya</taxon>
        <taxon>Ascomycota</taxon>
        <taxon>Saccharomycotina</taxon>
        <taxon>Saccharomycetes</taxon>
        <taxon>Saccharomycetales</taxon>
        <taxon>Saccharomycetaceae</taxon>
        <taxon>Vanderwaltozyma</taxon>
    </lineage>
</organism>
<dbReference type="GeneID" id="5545770"/>
<evidence type="ECO:0000259" key="9">
    <source>
        <dbReference type="PROSITE" id="PS50850"/>
    </source>
</evidence>
<evidence type="ECO:0000256" key="3">
    <source>
        <dbReference type="ARBA" id="ARBA00022448"/>
    </source>
</evidence>
<keyword evidence="3 7" id="KW-0813">Transport</keyword>
<keyword evidence="5 8" id="KW-1133">Transmembrane helix</keyword>
<feature type="transmembrane region" description="Helical" evidence="8">
    <location>
        <begin position="346"/>
        <end position="367"/>
    </location>
</feature>
<dbReference type="SUPFAM" id="SSF103473">
    <property type="entry name" value="MFS general substrate transporter"/>
    <property type="match status" value="1"/>
</dbReference>
<keyword evidence="11" id="KW-1185">Reference proteome</keyword>
<accession>A7TJK5</accession>
<feature type="transmembrane region" description="Helical" evidence="8">
    <location>
        <begin position="212"/>
        <end position="231"/>
    </location>
</feature>
<dbReference type="InParanoid" id="A7TJK5"/>
<dbReference type="RefSeq" id="XP_001645406.1">
    <property type="nucleotide sequence ID" value="XM_001645356.1"/>
</dbReference>
<dbReference type="OMA" id="WAITASF"/>
<evidence type="ECO:0000256" key="8">
    <source>
        <dbReference type="SAM" id="Phobius"/>
    </source>
</evidence>
<dbReference type="HOGENOM" id="CLU_001265_30_5_1"/>
<dbReference type="NCBIfam" id="TIGR00879">
    <property type="entry name" value="SP"/>
    <property type="match status" value="1"/>
</dbReference>
<dbReference type="EMBL" id="DS480402">
    <property type="protein sequence ID" value="EDO17548.1"/>
    <property type="molecule type" value="Genomic_DNA"/>
</dbReference>
<dbReference type="GO" id="GO:0015149">
    <property type="term" value="F:hexose transmembrane transporter activity"/>
    <property type="evidence" value="ECO:0007669"/>
    <property type="project" value="TreeGrafter"/>
</dbReference>
<feature type="transmembrane region" description="Helical" evidence="8">
    <location>
        <begin position="437"/>
        <end position="459"/>
    </location>
</feature>
<evidence type="ECO:0000256" key="5">
    <source>
        <dbReference type="ARBA" id="ARBA00022989"/>
    </source>
</evidence>
<evidence type="ECO:0000256" key="7">
    <source>
        <dbReference type="RuleBase" id="RU003346"/>
    </source>
</evidence>
<evidence type="ECO:0000256" key="4">
    <source>
        <dbReference type="ARBA" id="ARBA00022692"/>
    </source>
</evidence>
<dbReference type="InterPro" id="IPR020846">
    <property type="entry name" value="MFS_dom"/>
</dbReference>
<feature type="transmembrane region" description="Helical" evidence="8">
    <location>
        <begin position="148"/>
        <end position="168"/>
    </location>
</feature>
<sequence length="502" mass="55448">MSRINKKNRAATSGSGSGNEYPDLLTKPLVITIAVICLGCLQFGYHIAELNAPQQVMSCSEFSNKINNEGIPFSDTWLGRHNFTQCIPLDNSQIGTVTSMFTIGGLFGSYFASSISKSYGRKKTAFIANIINAIGSYILFASNSYTSLIIGRLIVGLGSGIFIVNAPLFISEVTPLSLKGLMGSMNQVSINLGIILTQFCALFFANAYQWRWILFVAFIVSICNMVLLVYIRESPKWLVQNHDLTNAELSLFSLRLRSDIVKDELSEIQKDLNNEQLIDGYDTLEANSSNMTNSSPSLWEYVTSSTFKKPRNAITMILMGQQFCGINSIIFYGVKVISNLTPNWALQINFAISILNVIMTVVSSFVIDKKGRKPLLLISTSILSISAFLISVSITQDIVSLLVISLFVYIAAFAFGLGPIPFLIISELSSPNDSVIAQSYGTICNWLATFVVAYCFPVLHDLLGGYVYTIFGVFGTVFTFYILKRVPETRGKSSYTQVWSDY</sequence>
<dbReference type="OrthoDB" id="4540492at2759"/>
<dbReference type="PANTHER" id="PTHR23503:SF8">
    <property type="entry name" value="FACILITATED GLUCOSE TRANSPORTER PROTEIN 1"/>
    <property type="match status" value="1"/>
</dbReference>
<dbReference type="InterPro" id="IPR005829">
    <property type="entry name" value="Sugar_transporter_CS"/>
</dbReference>
<evidence type="ECO:0000256" key="6">
    <source>
        <dbReference type="ARBA" id="ARBA00023136"/>
    </source>
</evidence>
<evidence type="ECO:0000256" key="2">
    <source>
        <dbReference type="ARBA" id="ARBA00010992"/>
    </source>
</evidence>
<dbReference type="PRINTS" id="PR00171">
    <property type="entry name" value="SUGRTRNSPORT"/>
</dbReference>
<dbReference type="PhylomeDB" id="A7TJK5"/>
<dbReference type="Pfam" id="PF00083">
    <property type="entry name" value="Sugar_tr"/>
    <property type="match status" value="1"/>
</dbReference>
<dbReference type="KEGG" id="vpo:Kpol_534p27"/>
<dbReference type="eggNOG" id="KOG0569">
    <property type="taxonomic scope" value="Eukaryota"/>
</dbReference>
<feature type="transmembrane region" description="Helical" evidence="8">
    <location>
        <begin position="398"/>
        <end position="425"/>
    </location>
</feature>
<dbReference type="FunCoup" id="A7TJK5">
    <property type="interactions" value="710"/>
</dbReference>
<dbReference type="InterPro" id="IPR003663">
    <property type="entry name" value="Sugar/inositol_transpt"/>
</dbReference>
<dbReference type="InterPro" id="IPR005828">
    <property type="entry name" value="MFS_sugar_transport-like"/>
</dbReference>
<dbReference type="InterPro" id="IPR036259">
    <property type="entry name" value="MFS_trans_sf"/>
</dbReference>
<feature type="domain" description="Major facilitator superfamily (MFS) profile" evidence="9">
    <location>
        <begin position="32"/>
        <end position="490"/>
    </location>
</feature>
<comment type="similarity">
    <text evidence="2 7">Belongs to the major facilitator superfamily. Sugar transporter (TC 2.A.1.1) family.</text>
</comment>
<reference evidence="10 11" key="1">
    <citation type="journal article" date="2007" name="Proc. Natl. Acad. Sci. U.S.A.">
        <title>Independent sorting-out of thousands of duplicated gene pairs in two yeast species descended from a whole-genome duplication.</title>
        <authorList>
            <person name="Scannell D.R."/>
            <person name="Frank A.C."/>
            <person name="Conant G.C."/>
            <person name="Byrne K.P."/>
            <person name="Woolfit M."/>
            <person name="Wolfe K.H."/>
        </authorList>
    </citation>
    <scope>NUCLEOTIDE SEQUENCE [LARGE SCALE GENOMIC DNA]</scope>
    <source>
        <strain evidence="11">ATCC 22028 / DSM 70294 / BCRC 21397 / CBS 2163 / NBRC 10782 / NRRL Y-8283 / UCD 57-17</strain>
    </source>
</reference>
<dbReference type="STRING" id="436907.A7TJK5"/>
<dbReference type="Proteomes" id="UP000000267">
    <property type="component" value="Unassembled WGS sequence"/>
</dbReference>
<dbReference type="PROSITE" id="PS00217">
    <property type="entry name" value="SUGAR_TRANSPORT_2"/>
    <property type="match status" value="1"/>
</dbReference>
<feature type="transmembrane region" description="Helical" evidence="8">
    <location>
        <begin position="465"/>
        <end position="483"/>
    </location>
</feature>
<feature type="transmembrane region" description="Helical" evidence="8">
    <location>
        <begin position="124"/>
        <end position="142"/>
    </location>
</feature>
<dbReference type="AlphaFoldDB" id="A7TJK5"/>
<comment type="subcellular location">
    <subcellularLocation>
        <location evidence="1">Membrane</location>
        <topology evidence="1">Multi-pass membrane protein</topology>
    </subcellularLocation>
</comment>